<gene>
    <name evidence="1" type="ORF">CLOSTHATH_00580</name>
</gene>
<evidence type="ECO:0000313" key="1">
    <source>
        <dbReference type="EMBL" id="EFD01198.1"/>
    </source>
</evidence>
<organism evidence="1 2">
    <name type="scientific">Hungatella hathewayi DSM 13479</name>
    <dbReference type="NCBI Taxonomy" id="566550"/>
    <lineage>
        <taxon>Bacteria</taxon>
        <taxon>Bacillati</taxon>
        <taxon>Bacillota</taxon>
        <taxon>Clostridia</taxon>
        <taxon>Lachnospirales</taxon>
        <taxon>Lachnospiraceae</taxon>
        <taxon>Hungatella</taxon>
    </lineage>
</organism>
<comment type="caution">
    <text evidence="1">The sequence shown here is derived from an EMBL/GenBank/DDBJ whole genome shotgun (WGS) entry which is preliminary data.</text>
</comment>
<dbReference type="AlphaFoldDB" id="D3AAF9"/>
<dbReference type="EMBL" id="ACIO01000033">
    <property type="protein sequence ID" value="EFD01198.1"/>
    <property type="molecule type" value="Genomic_DNA"/>
</dbReference>
<accession>D3AAF9</accession>
<name>D3AAF9_9FIRM</name>
<dbReference type="Proteomes" id="UP000004968">
    <property type="component" value="Unassembled WGS sequence"/>
</dbReference>
<dbReference type="HOGENOM" id="CLU_3310996_0_0_9"/>
<evidence type="ECO:0000313" key="2">
    <source>
        <dbReference type="Proteomes" id="UP000004968"/>
    </source>
</evidence>
<sequence length="39" mass="4178">MEQIKVEKKGQSAGIPSDWSASWTVCAAGHHIDAGKCHL</sequence>
<reference evidence="1 2" key="1">
    <citation type="submission" date="2010-01" db="EMBL/GenBank/DDBJ databases">
        <authorList>
            <person name="Weinstock G."/>
            <person name="Sodergren E."/>
            <person name="Clifton S."/>
            <person name="Fulton L."/>
            <person name="Fulton B."/>
            <person name="Courtney L."/>
            <person name="Fronick C."/>
            <person name="Harrison M."/>
            <person name="Strong C."/>
            <person name="Farmer C."/>
            <person name="Delahaunty K."/>
            <person name="Markovic C."/>
            <person name="Hall O."/>
            <person name="Minx P."/>
            <person name="Tomlinson C."/>
            <person name="Mitreva M."/>
            <person name="Nelson J."/>
            <person name="Hou S."/>
            <person name="Wollam A."/>
            <person name="Pepin K.H."/>
            <person name="Johnson M."/>
            <person name="Bhonagiri V."/>
            <person name="Nash W.E."/>
            <person name="Warren W."/>
            <person name="Chinwalla A."/>
            <person name="Mardis E.R."/>
            <person name="Wilson R.K."/>
        </authorList>
    </citation>
    <scope>NUCLEOTIDE SEQUENCE [LARGE SCALE GENOMIC DNA]</scope>
    <source>
        <strain evidence="1 2">DSM 13479</strain>
    </source>
</reference>
<protein>
    <submittedName>
        <fullName evidence="1">Uncharacterized protein</fullName>
    </submittedName>
</protein>
<proteinExistence type="predicted"/>